<proteinExistence type="predicted"/>
<keyword evidence="1" id="KW-0812">Transmembrane</keyword>
<feature type="transmembrane region" description="Helical" evidence="1">
    <location>
        <begin position="71"/>
        <end position="90"/>
    </location>
</feature>
<evidence type="ECO:0000313" key="3">
    <source>
        <dbReference type="Proteomes" id="UP000095192"/>
    </source>
</evidence>
<evidence type="ECO:0008006" key="4">
    <source>
        <dbReference type="Google" id="ProtNLM"/>
    </source>
</evidence>
<reference evidence="2 3" key="1">
    <citation type="journal article" date="2016" name="BMC Genomics">
        <title>Comparative genomics reveals Cyclospora cayetanensis possesses coccidia-like metabolism and invasion components but unique surface antigens.</title>
        <authorList>
            <person name="Liu S."/>
            <person name="Wang L."/>
            <person name="Zheng H."/>
            <person name="Xu Z."/>
            <person name="Roellig D.M."/>
            <person name="Li N."/>
            <person name="Frace M.A."/>
            <person name="Tang K."/>
            <person name="Arrowood M.J."/>
            <person name="Moss D.M."/>
            <person name="Zhang L."/>
            <person name="Feng Y."/>
            <person name="Xiao L."/>
        </authorList>
    </citation>
    <scope>NUCLEOTIDE SEQUENCE [LARGE SCALE GENOMIC DNA]</scope>
    <source>
        <strain evidence="2 3">CHN_HEN01</strain>
    </source>
</reference>
<organism evidence="2 3">
    <name type="scientific">Cyclospora cayetanensis</name>
    <dbReference type="NCBI Taxonomy" id="88456"/>
    <lineage>
        <taxon>Eukaryota</taxon>
        <taxon>Sar</taxon>
        <taxon>Alveolata</taxon>
        <taxon>Apicomplexa</taxon>
        <taxon>Conoidasida</taxon>
        <taxon>Coccidia</taxon>
        <taxon>Eucoccidiorida</taxon>
        <taxon>Eimeriorina</taxon>
        <taxon>Eimeriidae</taxon>
        <taxon>Cyclospora</taxon>
    </lineage>
</organism>
<keyword evidence="1" id="KW-1133">Transmembrane helix</keyword>
<dbReference type="InParanoid" id="A0A1D3CW82"/>
<gene>
    <name evidence="2" type="ORF">cyc_02012</name>
</gene>
<dbReference type="VEuPathDB" id="ToxoDB:cyc_02012"/>
<dbReference type="AlphaFoldDB" id="A0A1D3CW82"/>
<evidence type="ECO:0000313" key="2">
    <source>
        <dbReference type="EMBL" id="OEH75459.1"/>
    </source>
</evidence>
<sequence length="231" mass="25881">MASAYIVSHPVYGGPAPQGSSMAFSPVEAPRSNMPYPSMGPYCYSATPPSLQHAASSDHHYDDLPNFRGTTGLIILCLYLLLPSSLFACLGRADFNFVLYLLGYHIWCVESDMKTTAGMRRLVRSARQFAVLLSVATLVDITWHFIAFSTWACDKGEAQLCFPEPQNLQVRWTYEIHSLALSLSLINLVLKVLVIFLSFSWVQQQRKAEAPQTQHLSVALRPQKAPRDYHE</sequence>
<feature type="transmembrane region" description="Helical" evidence="1">
    <location>
        <begin position="172"/>
        <end position="197"/>
    </location>
</feature>
<evidence type="ECO:0000256" key="1">
    <source>
        <dbReference type="SAM" id="Phobius"/>
    </source>
</evidence>
<keyword evidence="1" id="KW-0472">Membrane</keyword>
<comment type="caution">
    <text evidence="2">The sequence shown here is derived from an EMBL/GenBank/DDBJ whole genome shotgun (WGS) entry which is preliminary data.</text>
</comment>
<accession>A0A1D3CW82</accession>
<feature type="transmembrane region" description="Helical" evidence="1">
    <location>
        <begin position="129"/>
        <end position="152"/>
    </location>
</feature>
<dbReference type="Proteomes" id="UP000095192">
    <property type="component" value="Unassembled WGS sequence"/>
</dbReference>
<name>A0A1D3CW82_9EIME</name>
<dbReference type="EMBL" id="JROU02001717">
    <property type="protein sequence ID" value="OEH75459.1"/>
    <property type="molecule type" value="Genomic_DNA"/>
</dbReference>
<keyword evidence="3" id="KW-1185">Reference proteome</keyword>
<protein>
    <recommendedName>
        <fullName evidence="4">Transmembrane protein</fullName>
    </recommendedName>
</protein>